<dbReference type="Proteomes" id="UP000705867">
    <property type="component" value="Unassembled WGS sequence"/>
</dbReference>
<name>A0A953LYS4_9BACT</name>
<organism evidence="2 3">
    <name type="scientific">Candidatus Nitrobium versatile</name>
    <dbReference type="NCBI Taxonomy" id="2884831"/>
    <lineage>
        <taxon>Bacteria</taxon>
        <taxon>Pseudomonadati</taxon>
        <taxon>Nitrospirota</taxon>
        <taxon>Nitrospiria</taxon>
        <taxon>Nitrospirales</taxon>
        <taxon>Nitrospiraceae</taxon>
        <taxon>Candidatus Nitrobium</taxon>
    </lineage>
</organism>
<dbReference type="SUPFAM" id="SSF110455">
    <property type="entry name" value="Toprim domain"/>
    <property type="match status" value="1"/>
</dbReference>
<proteinExistence type="predicted"/>
<gene>
    <name evidence="2" type="ORF">K8I29_00450</name>
</gene>
<evidence type="ECO:0000259" key="1">
    <source>
        <dbReference type="PROSITE" id="PS50880"/>
    </source>
</evidence>
<comment type="caution">
    <text evidence="2">The sequence shown here is derived from an EMBL/GenBank/DDBJ whole genome shotgun (WGS) entry which is preliminary data.</text>
</comment>
<dbReference type="PANTHER" id="PTHR39964:SF2">
    <property type="entry name" value="UPF0292 PROTEIN MJ1624"/>
    <property type="match status" value="1"/>
</dbReference>
<dbReference type="Gene3D" id="3.40.1360.10">
    <property type="match status" value="1"/>
</dbReference>
<protein>
    <submittedName>
        <fullName evidence="2">Toprim domain-containing protein</fullName>
    </submittedName>
</protein>
<dbReference type="EMBL" id="JAIOIV010000007">
    <property type="protein sequence ID" value="MBZ0154669.1"/>
    <property type="molecule type" value="Genomic_DNA"/>
</dbReference>
<dbReference type="AlphaFoldDB" id="A0A953LYS4"/>
<reference evidence="2" key="1">
    <citation type="journal article" date="2021" name="bioRxiv">
        <title>Unraveling nitrogen, sulfur and carbon metabolic pathways and microbial community transcriptional responses to substrate deprivation and toxicity stresses in a bioreactor mimicking anoxic brackish coastal sediment conditions.</title>
        <authorList>
            <person name="Martins P.D."/>
            <person name="Echeveste M.J."/>
            <person name="Arshad A."/>
            <person name="Kurth J."/>
            <person name="Ouboter H."/>
            <person name="Jetten M.S.M."/>
            <person name="Welte C.U."/>
        </authorList>
    </citation>
    <scope>NUCLEOTIDE SEQUENCE</scope>
    <source>
        <strain evidence="2">MAG_39</strain>
    </source>
</reference>
<sequence>MQPPGTDIERAERLREVFQGLYEINKRIPIIVEGRRDVLALRKIGLVGDIIALHGGKRFYEFCEDIAERFHRVILLMDWDEKGDTIHRNVAEHLKGMWEEFSAFREVIRLLCQKDIKDIEGIPVLLERLAGADVTVGEPEEGEGFKGDI</sequence>
<accession>A0A953LYS4</accession>
<dbReference type="PROSITE" id="PS50880">
    <property type="entry name" value="TOPRIM"/>
    <property type="match status" value="1"/>
</dbReference>
<evidence type="ECO:0000313" key="3">
    <source>
        <dbReference type="Proteomes" id="UP000705867"/>
    </source>
</evidence>
<reference evidence="2" key="2">
    <citation type="submission" date="2021-08" db="EMBL/GenBank/DDBJ databases">
        <authorList>
            <person name="Dalcin Martins P."/>
        </authorList>
    </citation>
    <scope>NUCLEOTIDE SEQUENCE</scope>
    <source>
        <strain evidence="2">MAG_39</strain>
    </source>
</reference>
<dbReference type="InterPro" id="IPR006171">
    <property type="entry name" value="TOPRIM_dom"/>
</dbReference>
<evidence type="ECO:0000313" key="2">
    <source>
        <dbReference type="EMBL" id="MBZ0154669.1"/>
    </source>
</evidence>
<dbReference type="Pfam" id="PF01751">
    <property type="entry name" value="Toprim"/>
    <property type="match status" value="1"/>
</dbReference>
<feature type="domain" description="Toprim" evidence="1">
    <location>
        <begin position="27"/>
        <end position="109"/>
    </location>
</feature>
<dbReference type="PANTHER" id="PTHR39964">
    <property type="entry name" value="UPF0292 PROTEIN TK1411"/>
    <property type="match status" value="1"/>
</dbReference>